<feature type="compositionally biased region" description="Pro residues" evidence="1">
    <location>
        <begin position="308"/>
        <end position="330"/>
    </location>
</feature>
<accession>A0A9W8YRE4</accession>
<dbReference type="OrthoDB" id="5230364at2759"/>
<sequence>MPWEDKRARPLADDQVSLGSYHSDAYTLPCDPFEDDVRSQHSRDSYDSSCHEAELPSYRVPTDQGVSQPVYEAWIIYYSDSQDAMQKTSFCGFPVCTRYAESSPYVSCITEPYAQDDLAAMTRTALQGYQSAHKRSFPSRFLRNRPKSYEADLDARIQKLPRPVQSELDGLLGDREAATGNRFHKRDWTVAMMREQYRYRFATAEYEEVKKRDNRFWKKSGTKRPSEYFFIIRGGEGRVAVDDTGMQTATRHGNPWKRVDELEQARKTLARVARRYGKDHEPAQVRLRDRSLSPPPRRVHLESEAPASPAPRFPNPFTPDPQFAMPPPPPLPGVFGPFPLHRPWRASPGMPRPCPYISSMGRHPPLAPFPPPLPMGSFPYDFTGMAFPPPPPPPPPPAPPSVPMAPPPFLTSYSRRPPPPTGSKINLQSFNSNSPANNEALFDFDFDAFLRGADTIPPQSTGSSHAFPPPAPRLSNLTTPTTFSPATSARDEESSVDGTEVSTPVDAESLELRVEEEGSSGRTPWDE</sequence>
<protein>
    <submittedName>
        <fullName evidence="2">Uncharacterized protein</fullName>
    </submittedName>
</protein>
<evidence type="ECO:0000313" key="3">
    <source>
        <dbReference type="Proteomes" id="UP001140453"/>
    </source>
</evidence>
<evidence type="ECO:0000313" key="2">
    <source>
        <dbReference type="EMBL" id="KAJ4388828.1"/>
    </source>
</evidence>
<feature type="region of interest" description="Disordered" evidence="1">
    <location>
        <begin position="274"/>
        <end position="330"/>
    </location>
</feature>
<gene>
    <name evidence="2" type="ORF">N0V93_006289</name>
</gene>
<reference evidence="2" key="1">
    <citation type="submission" date="2022-10" db="EMBL/GenBank/DDBJ databases">
        <title>Tapping the CABI collections for fungal endophytes: first genome assemblies for Collariella, Neodidymelliopsis, Ascochyta clinopodiicola, Didymella pomorum, Didymosphaeria variabile, Neocosmospora piperis and Neocucurbitaria cava.</title>
        <authorList>
            <person name="Hill R."/>
        </authorList>
    </citation>
    <scope>NUCLEOTIDE SEQUENCE</scope>
    <source>
        <strain evidence="2">IMI 355082</strain>
    </source>
</reference>
<feature type="compositionally biased region" description="Pro residues" evidence="1">
    <location>
        <begin position="389"/>
        <end position="409"/>
    </location>
</feature>
<dbReference type="EMBL" id="JAPEVB010000004">
    <property type="protein sequence ID" value="KAJ4388828.1"/>
    <property type="molecule type" value="Genomic_DNA"/>
</dbReference>
<dbReference type="Proteomes" id="UP001140453">
    <property type="component" value="Unassembled WGS sequence"/>
</dbReference>
<organism evidence="2 3">
    <name type="scientific">Gnomoniopsis smithogilvyi</name>
    <dbReference type="NCBI Taxonomy" id="1191159"/>
    <lineage>
        <taxon>Eukaryota</taxon>
        <taxon>Fungi</taxon>
        <taxon>Dikarya</taxon>
        <taxon>Ascomycota</taxon>
        <taxon>Pezizomycotina</taxon>
        <taxon>Sordariomycetes</taxon>
        <taxon>Sordariomycetidae</taxon>
        <taxon>Diaporthales</taxon>
        <taxon>Gnomoniaceae</taxon>
        <taxon>Gnomoniopsis</taxon>
    </lineage>
</organism>
<feature type="compositionally biased region" description="Low complexity" evidence="1">
    <location>
        <begin position="478"/>
        <end position="488"/>
    </location>
</feature>
<comment type="caution">
    <text evidence="2">The sequence shown here is derived from an EMBL/GenBank/DDBJ whole genome shotgun (WGS) entry which is preliminary data.</text>
</comment>
<dbReference type="AlphaFoldDB" id="A0A9W8YRE4"/>
<keyword evidence="3" id="KW-1185">Reference proteome</keyword>
<feature type="compositionally biased region" description="Basic and acidic residues" evidence="1">
    <location>
        <begin position="276"/>
        <end position="291"/>
    </location>
</feature>
<feature type="region of interest" description="Disordered" evidence="1">
    <location>
        <begin position="453"/>
        <end position="527"/>
    </location>
</feature>
<evidence type="ECO:0000256" key="1">
    <source>
        <dbReference type="SAM" id="MobiDB-lite"/>
    </source>
</evidence>
<name>A0A9W8YRE4_9PEZI</name>
<feature type="compositionally biased region" description="Polar residues" evidence="1">
    <location>
        <begin position="423"/>
        <end position="432"/>
    </location>
</feature>
<feature type="region of interest" description="Disordered" evidence="1">
    <location>
        <begin position="389"/>
        <end position="432"/>
    </location>
</feature>
<proteinExistence type="predicted"/>